<dbReference type="InterPro" id="IPR036047">
    <property type="entry name" value="F-box-like_dom_sf"/>
</dbReference>
<dbReference type="Gene3D" id="3.80.10.10">
    <property type="entry name" value="Ribonuclease Inhibitor"/>
    <property type="match status" value="1"/>
</dbReference>
<dbReference type="Proteomes" id="UP000694843">
    <property type="component" value="Unplaced"/>
</dbReference>
<dbReference type="GeneID" id="108680499"/>
<keyword evidence="1" id="KW-1185">Reference proteome</keyword>
<sequence>MEWVWEFNRDQELERQRVLVRGEFPDLTSRIAPLRLYAVNLPPRVPKDEVAKKFHVAQDCITLKRKADMKSSSAIIVSPSWPKSDLILSDHCATYSQPLKKMVVKQCYDPDPSRPSSKHYKPHRLSSVEFDLRPACSGLPTLHVLNDYALLHIMKFLNVPEKLKLEAVCRRFQSLVYRELSQNSIIDFTDTCAWQSACSNLSKDRNKSPAQLTQDIKLCTYKMLIMNTGHLTTLRLNEDTCIFDVNVFAAIGRLAVNLEDLQLVFSSKRKHYTSMKTIFSLCSKLKTFSLTGTFRSDELFRDLRECKRLEVLRLSRLKNFEFSCLLMMQAPLRELSIHNVDFVVSWHLGANINFPDFRFNSRLTTFRLFLDIQTEFMYYSTNFREWSLREILFSMARKCPALTQLQIRCYWNSESPNFKTFKNLKVLHFIVRCSENIEDLLKSALPDLEDLHIEISEVSSFGYVADEVLSVDFSLAPPSVKSLTLSVVHARHELDDGSYKSILQMPNLQRVFVKSRKFSLAQLKQFVAHIQLVEISAPSVTVDLATAQELAALRRKALARSRPRCPSLCPDHDEPLLLHVNFTHHATFADPLIIIKRLCSHA</sequence>
<organism evidence="1 2">
    <name type="scientific">Hyalella azteca</name>
    <name type="common">Amphipod</name>
    <dbReference type="NCBI Taxonomy" id="294128"/>
    <lineage>
        <taxon>Eukaryota</taxon>
        <taxon>Metazoa</taxon>
        <taxon>Ecdysozoa</taxon>
        <taxon>Arthropoda</taxon>
        <taxon>Crustacea</taxon>
        <taxon>Multicrustacea</taxon>
        <taxon>Malacostraca</taxon>
        <taxon>Eumalacostraca</taxon>
        <taxon>Peracarida</taxon>
        <taxon>Amphipoda</taxon>
        <taxon>Senticaudata</taxon>
        <taxon>Talitrida</taxon>
        <taxon>Talitroidea</taxon>
        <taxon>Hyalellidae</taxon>
        <taxon>Hyalella</taxon>
    </lineage>
</organism>
<proteinExistence type="predicted"/>
<dbReference type="OrthoDB" id="6370080at2759"/>
<dbReference type="AlphaFoldDB" id="A0A8B7PHL7"/>
<reference evidence="2" key="1">
    <citation type="submission" date="2025-08" db="UniProtKB">
        <authorList>
            <consortium name="RefSeq"/>
        </authorList>
    </citation>
    <scope>IDENTIFICATION</scope>
    <source>
        <tissue evidence="2">Whole organism</tissue>
    </source>
</reference>
<name>A0A8B7PHL7_HYAAZ</name>
<dbReference type="KEGG" id="hazt:108680499"/>
<protein>
    <submittedName>
        <fullName evidence="2">Uncharacterized protein LOC108680499</fullName>
    </submittedName>
</protein>
<evidence type="ECO:0000313" key="2">
    <source>
        <dbReference type="RefSeq" id="XP_018024816.1"/>
    </source>
</evidence>
<dbReference type="RefSeq" id="XP_018024816.1">
    <property type="nucleotide sequence ID" value="XM_018169327.2"/>
</dbReference>
<evidence type="ECO:0000313" key="1">
    <source>
        <dbReference type="Proteomes" id="UP000694843"/>
    </source>
</evidence>
<gene>
    <name evidence="2" type="primary">LOC108680499</name>
</gene>
<dbReference type="SUPFAM" id="SSF81383">
    <property type="entry name" value="F-box domain"/>
    <property type="match status" value="1"/>
</dbReference>
<dbReference type="SUPFAM" id="SSF52047">
    <property type="entry name" value="RNI-like"/>
    <property type="match status" value="1"/>
</dbReference>
<dbReference type="InterPro" id="IPR032675">
    <property type="entry name" value="LRR_dom_sf"/>
</dbReference>
<accession>A0A8B7PHL7</accession>